<reference evidence="1" key="1">
    <citation type="journal article" date="2018" name="Nat. Plants">
        <title>Whole-genome landscape of Medicago truncatula symbiotic genes.</title>
        <authorList>
            <person name="Pecrix Y."/>
            <person name="Gamas P."/>
            <person name="Carrere S."/>
        </authorList>
    </citation>
    <scope>NUCLEOTIDE SEQUENCE</scope>
    <source>
        <tissue evidence="1">Leaves</tissue>
    </source>
</reference>
<sequence length="89" mass="10295">MICHNATWMTSEDQGNKKDHVGCNHSSYALPPSHPKINKATSKVIRRDSHNKSYPKASHFKPRKSPLARCSWLKIIIGKCWIRLYFNTM</sequence>
<accession>A0A396H5M2</accession>
<proteinExistence type="predicted"/>
<gene>
    <name evidence="1" type="ORF">MtrunA17_Chr7g0265241</name>
</gene>
<name>A0A396H5M2_MEDTR</name>
<organism evidence="1">
    <name type="scientific">Medicago truncatula</name>
    <name type="common">Barrel medic</name>
    <name type="synonym">Medicago tribuloides</name>
    <dbReference type="NCBI Taxonomy" id="3880"/>
    <lineage>
        <taxon>Eukaryota</taxon>
        <taxon>Viridiplantae</taxon>
        <taxon>Streptophyta</taxon>
        <taxon>Embryophyta</taxon>
        <taxon>Tracheophyta</taxon>
        <taxon>Spermatophyta</taxon>
        <taxon>Magnoliopsida</taxon>
        <taxon>eudicotyledons</taxon>
        <taxon>Gunneridae</taxon>
        <taxon>Pentapetalae</taxon>
        <taxon>rosids</taxon>
        <taxon>fabids</taxon>
        <taxon>Fabales</taxon>
        <taxon>Fabaceae</taxon>
        <taxon>Papilionoideae</taxon>
        <taxon>50 kb inversion clade</taxon>
        <taxon>NPAAA clade</taxon>
        <taxon>Hologalegina</taxon>
        <taxon>IRL clade</taxon>
        <taxon>Trifolieae</taxon>
        <taxon>Medicago</taxon>
    </lineage>
</organism>
<evidence type="ECO:0000313" key="1">
    <source>
        <dbReference type="EMBL" id="RHN48576.1"/>
    </source>
</evidence>
<dbReference type="EMBL" id="PSQE01000007">
    <property type="protein sequence ID" value="RHN48576.1"/>
    <property type="molecule type" value="Genomic_DNA"/>
</dbReference>
<dbReference type="Proteomes" id="UP000265566">
    <property type="component" value="Chromosome 7"/>
</dbReference>
<protein>
    <submittedName>
        <fullName evidence="1">Uncharacterized protein</fullName>
    </submittedName>
</protein>
<dbReference type="AlphaFoldDB" id="A0A396H5M2"/>
<comment type="caution">
    <text evidence="1">The sequence shown here is derived from an EMBL/GenBank/DDBJ whole genome shotgun (WGS) entry which is preliminary data.</text>
</comment>
<dbReference type="Gramene" id="rna43307">
    <property type="protein sequence ID" value="RHN48576.1"/>
    <property type="gene ID" value="gene43307"/>
</dbReference>